<evidence type="ECO:0000313" key="1">
    <source>
        <dbReference type="EMBL" id="CAB0039805.1"/>
    </source>
</evidence>
<name>A0A6H5IQQ8_9HYME</name>
<gene>
    <name evidence="1" type="ORF">TBRA_LOCUS11543</name>
</gene>
<evidence type="ECO:0000313" key="2">
    <source>
        <dbReference type="Proteomes" id="UP000479190"/>
    </source>
</evidence>
<keyword evidence="2" id="KW-1185">Reference proteome</keyword>
<dbReference type="EMBL" id="CADCXV010000983">
    <property type="protein sequence ID" value="CAB0039805.1"/>
    <property type="molecule type" value="Genomic_DNA"/>
</dbReference>
<sequence>MASEFIHRNIVYRSTRCTTWTVNRARAAAMRATLRRTKTERKKINVRYDFGTENSFT</sequence>
<reference evidence="1 2" key="1">
    <citation type="submission" date="2020-02" db="EMBL/GenBank/DDBJ databases">
        <authorList>
            <person name="Ferguson B K."/>
        </authorList>
    </citation>
    <scope>NUCLEOTIDE SEQUENCE [LARGE SCALE GENOMIC DNA]</scope>
</reference>
<organism evidence="1 2">
    <name type="scientific">Trichogramma brassicae</name>
    <dbReference type="NCBI Taxonomy" id="86971"/>
    <lineage>
        <taxon>Eukaryota</taxon>
        <taxon>Metazoa</taxon>
        <taxon>Ecdysozoa</taxon>
        <taxon>Arthropoda</taxon>
        <taxon>Hexapoda</taxon>
        <taxon>Insecta</taxon>
        <taxon>Pterygota</taxon>
        <taxon>Neoptera</taxon>
        <taxon>Endopterygota</taxon>
        <taxon>Hymenoptera</taxon>
        <taxon>Apocrita</taxon>
        <taxon>Proctotrupomorpha</taxon>
        <taxon>Chalcidoidea</taxon>
        <taxon>Trichogrammatidae</taxon>
        <taxon>Trichogramma</taxon>
    </lineage>
</organism>
<dbReference type="AlphaFoldDB" id="A0A6H5IQQ8"/>
<accession>A0A6H5IQQ8</accession>
<proteinExistence type="predicted"/>
<protein>
    <submittedName>
        <fullName evidence="1">Uncharacterized protein</fullName>
    </submittedName>
</protein>
<feature type="non-terminal residue" evidence="1">
    <location>
        <position position="57"/>
    </location>
</feature>
<dbReference type="Proteomes" id="UP000479190">
    <property type="component" value="Unassembled WGS sequence"/>
</dbReference>